<protein>
    <submittedName>
        <fullName evidence="1">Uncharacterized protein</fullName>
    </submittedName>
</protein>
<dbReference type="EMBL" id="LR824549">
    <property type="protein sequence ID" value="CAH1638529.1"/>
    <property type="molecule type" value="Genomic_DNA"/>
</dbReference>
<organism evidence="1 2">
    <name type="scientific">Spodoptera littoralis</name>
    <name type="common">Egyptian cotton leafworm</name>
    <dbReference type="NCBI Taxonomy" id="7109"/>
    <lineage>
        <taxon>Eukaryota</taxon>
        <taxon>Metazoa</taxon>
        <taxon>Ecdysozoa</taxon>
        <taxon>Arthropoda</taxon>
        <taxon>Hexapoda</taxon>
        <taxon>Insecta</taxon>
        <taxon>Pterygota</taxon>
        <taxon>Neoptera</taxon>
        <taxon>Endopterygota</taxon>
        <taxon>Lepidoptera</taxon>
        <taxon>Glossata</taxon>
        <taxon>Ditrysia</taxon>
        <taxon>Noctuoidea</taxon>
        <taxon>Noctuidae</taxon>
        <taxon>Amphipyrinae</taxon>
        <taxon>Spodoptera</taxon>
    </lineage>
</organism>
<reference evidence="1" key="1">
    <citation type="submission" date="2022-02" db="EMBL/GenBank/DDBJ databases">
        <authorList>
            <person name="King R."/>
        </authorList>
    </citation>
    <scope>NUCLEOTIDE SEQUENCE</scope>
</reference>
<dbReference type="Proteomes" id="UP001153321">
    <property type="component" value="Chromosome 18"/>
</dbReference>
<name>A0A9P0HZS3_SPOLI</name>
<evidence type="ECO:0000313" key="1">
    <source>
        <dbReference type="EMBL" id="CAH1638529.1"/>
    </source>
</evidence>
<evidence type="ECO:0000313" key="2">
    <source>
        <dbReference type="Proteomes" id="UP001153321"/>
    </source>
</evidence>
<gene>
    <name evidence="1" type="ORF">SPLIT_LOCUS3887</name>
</gene>
<keyword evidence="2" id="KW-1185">Reference proteome</keyword>
<proteinExistence type="predicted"/>
<accession>A0A9P0HZS3</accession>
<sequence>MDLAERLVTKLNELLDAIQRGEIDDIENIVDWFEQDMDRNRTLLPAVYAGARPCPTQDDLVIAACSHNQKCVLDYLLSETDILEYLTDSTQDITQVIEKRTEAVRHALRLEDFDMVEKLYNYWSGDLYWKGHKKDKFETLGKILKDAHNSAIEKNQQLLINFKSLVTLNDFQQELYLPQPLL</sequence>
<dbReference type="AlphaFoldDB" id="A0A9P0HZS3"/>